<dbReference type="KEGG" id="trc:DYE49_10630"/>
<gene>
    <name evidence="1" type="ORF">DYE49_10630</name>
</gene>
<reference evidence="1 2" key="1">
    <citation type="submission" date="2018-08" db="EMBL/GenBank/DDBJ databases">
        <title>The first complete genome of Treponema rectale (CHPAT), a commensal spirochete of the bovine rectum.</title>
        <authorList>
            <person name="Staton G.J."/>
            <person name="Clegg S.R."/>
            <person name="Carter S.D."/>
            <person name="Radford A.D."/>
            <person name="Darby A."/>
            <person name="Hall N."/>
            <person name="Birtles R.J."/>
            <person name="Evans N.J."/>
        </authorList>
    </citation>
    <scope>NUCLEOTIDE SEQUENCE [LARGE SCALE GENOMIC DNA]</scope>
    <source>
        <strain evidence="1 2">CHPA</strain>
    </source>
</reference>
<evidence type="ECO:0000313" key="1">
    <source>
        <dbReference type="EMBL" id="QOS40880.1"/>
    </source>
</evidence>
<sequence length="151" mass="17745">MKNTLYIQLKIIDLKKEDEKNIEYLNAFTTEKKINDFMSWKDINEIKEFSEEEKKMFHDNTNVVYRDGIMDISIPLLENNFIKQIEVITKSISYVVAKLAMLGSFIEGTMDLDKRQDEKLEQIGICLSESCKEKVEKNKLEYLKNMEIVCG</sequence>
<organism evidence="1 2">
    <name type="scientific">Treponema rectale</name>
    <dbReference type="NCBI Taxonomy" id="744512"/>
    <lineage>
        <taxon>Bacteria</taxon>
        <taxon>Pseudomonadati</taxon>
        <taxon>Spirochaetota</taxon>
        <taxon>Spirochaetia</taxon>
        <taxon>Spirochaetales</taxon>
        <taxon>Treponemataceae</taxon>
        <taxon>Treponema</taxon>
    </lineage>
</organism>
<evidence type="ECO:0000313" key="2">
    <source>
        <dbReference type="Proteomes" id="UP000593591"/>
    </source>
</evidence>
<dbReference type="Proteomes" id="UP000593591">
    <property type="component" value="Chromosome"/>
</dbReference>
<dbReference type="EMBL" id="CP031517">
    <property type="protein sequence ID" value="QOS40880.1"/>
    <property type="molecule type" value="Genomic_DNA"/>
</dbReference>
<dbReference type="AlphaFoldDB" id="A0A7M1XP03"/>
<protein>
    <submittedName>
        <fullName evidence="1">Uncharacterized protein</fullName>
    </submittedName>
</protein>
<proteinExistence type="predicted"/>
<name>A0A7M1XP03_9SPIR</name>
<accession>A0A7M1XP03</accession>